<dbReference type="Proteomes" id="UP000326336">
    <property type="component" value="Unassembled WGS sequence"/>
</dbReference>
<name>A0A5N5RJC2_9BIFI</name>
<proteinExistence type="predicted"/>
<reference evidence="2 3" key="1">
    <citation type="journal article" date="2019" name="Int. J. Syst. Evol. Microbiol.">
        <title>Bifidobacterium jacchi sp. nov., isolated from the faeces of a baby common marmoset (Callithrix jacchus).</title>
        <authorList>
            <person name="Modesto M."/>
            <person name="Watanabe K."/>
            <person name="Arita M."/>
            <person name="Satti M."/>
            <person name="Oki K."/>
            <person name="Sciavilla P."/>
            <person name="Patavino C."/>
            <person name="Camma C."/>
            <person name="Michelini S."/>
            <person name="Sgorbati B."/>
            <person name="Mattarelli P."/>
        </authorList>
    </citation>
    <scope>NUCLEOTIDE SEQUENCE [LARGE SCALE GENOMIC DNA]</scope>
    <source>
        <strain evidence="2 3">MRM 9.3</strain>
    </source>
</reference>
<dbReference type="AlphaFoldDB" id="A0A5N5RJC2"/>
<gene>
    <name evidence="2" type="ORF">EHS19_04880</name>
</gene>
<evidence type="ECO:0000256" key="1">
    <source>
        <dbReference type="SAM" id="MobiDB-lite"/>
    </source>
</evidence>
<protein>
    <submittedName>
        <fullName evidence="2">Uncharacterized protein</fullName>
    </submittedName>
</protein>
<sequence length="133" mass="15415">MKTATMTAPAATADARTSMHVYDMPSSGDDDDFDDIINDGYRDDDGRPHDETCEYAFAECPQRARFWLKNLQERQDGTYKEIKQFYCPRHFALRLHEIIDANATSHLYESLGTPAQRRDLMHLFYESWGRTGI</sequence>
<dbReference type="OrthoDB" id="3239460at2"/>
<keyword evidence="3" id="KW-1185">Reference proteome</keyword>
<comment type="caution">
    <text evidence="2">The sequence shown here is derived from an EMBL/GenBank/DDBJ whole genome shotgun (WGS) entry which is preliminary data.</text>
</comment>
<dbReference type="EMBL" id="RQSP01000012">
    <property type="protein sequence ID" value="KAB5607388.1"/>
    <property type="molecule type" value="Genomic_DNA"/>
</dbReference>
<feature type="region of interest" description="Disordered" evidence="1">
    <location>
        <begin position="23"/>
        <end position="45"/>
    </location>
</feature>
<feature type="compositionally biased region" description="Acidic residues" evidence="1">
    <location>
        <begin position="28"/>
        <end position="37"/>
    </location>
</feature>
<dbReference type="RefSeq" id="WP_151916664.1">
    <property type="nucleotide sequence ID" value="NZ_RQSP01000012.1"/>
</dbReference>
<evidence type="ECO:0000313" key="2">
    <source>
        <dbReference type="EMBL" id="KAB5607388.1"/>
    </source>
</evidence>
<evidence type="ECO:0000313" key="3">
    <source>
        <dbReference type="Proteomes" id="UP000326336"/>
    </source>
</evidence>
<organism evidence="2 3">
    <name type="scientific">Bifidobacterium jacchi</name>
    <dbReference type="NCBI Taxonomy" id="2490545"/>
    <lineage>
        <taxon>Bacteria</taxon>
        <taxon>Bacillati</taxon>
        <taxon>Actinomycetota</taxon>
        <taxon>Actinomycetes</taxon>
        <taxon>Bifidobacteriales</taxon>
        <taxon>Bifidobacteriaceae</taxon>
        <taxon>Bifidobacterium</taxon>
    </lineage>
</organism>
<accession>A0A5N5RJC2</accession>